<protein>
    <submittedName>
        <fullName evidence="2">Uncharacterized protein</fullName>
    </submittedName>
</protein>
<feature type="compositionally biased region" description="Polar residues" evidence="1">
    <location>
        <begin position="50"/>
        <end position="68"/>
    </location>
</feature>
<dbReference type="Proteomes" id="UP000266841">
    <property type="component" value="Unassembled WGS sequence"/>
</dbReference>
<name>K0T0H9_THAOC</name>
<sequence length="101" mass="10717">MGTIVLPHHAFKSGAAETEAGAAAMRWTRSCIASSDRPRPDIPPGALGATTDSALSSAPSNRAGNRTSLMRASCTTTFAHPKDCDPGRQENSMFEYSTQYI</sequence>
<reference evidence="2 3" key="1">
    <citation type="journal article" date="2012" name="Genome Biol.">
        <title>Genome and low-iron response of an oceanic diatom adapted to chronic iron limitation.</title>
        <authorList>
            <person name="Lommer M."/>
            <person name="Specht M."/>
            <person name="Roy A.S."/>
            <person name="Kraemer L."/>
            <person name="Andreson R."/>
            <person name="Gutowska M.A."/>
            <person name="Wolf J."/>
            <person name="Bergner S.V."/>
            <person name="Schilhabel M.B."/>
            <person name="Klostermeier U.C."/>
            <person name="Beiko R.G."/>
            <person name="Rosenstiel P."/>
            <person name="Hippler M."/>
            <person name="Laroche J."/>
        </authorList>
    </citation>
    <scope>NUCLEOTIDE SEQUENCE [LARGE SCALE GENOMIC DNA]</scope>
    <source>
        <strain evidence="2 3">CCMP1005</strain>
    </source>
</reference>
<accession>K0T0H9</accession>
<keyword evidence="3" id="KW-1185">Reference proteome</keyword>
<organism evidence="2 3">
    <name type="scientific">Thalassiosira oceanica</name>
    <name type="common">Marine diatom</name>
    <dbReference type="NCBI Taxonomy" id="159749"/>
    <lineage>
        <taxon>Eukaryota</taxon>
        <taxon>Sar</taxon>
        <taxon>Stramenopiles</taxon>
        <taxon>Ochrophyta</taxon>
        <taxon>Bacillariophyta</taxon>
        <taxon>Coscinodiscophyceae</taxon>
        <taxon>Thalassiosirophycidae</taxon>
        <taxon>Thalassiosirales</taxon>
        <taxon>Thalassiosiraceae</taxon>
        <taxon>Thalassiosira</taxon>
    </lineage>
</organism>
<proteinExistence type="predicted"/>
<comment type="caution">
    <text evidence="2">The sequence shown here is derived from an EMBL/GenBank/DDBJ whole genome shotgun (WGS) entry which is preliminary data.</text>
</comment>
<dbReference type="EMBL" id="AGNL01006296">
    <property type="protein sequence ID" value="EJK72148.1"/>
    <property type="molecule type" value="Genomic_DNA"/>
</dbReference>
<evidence type="ECO:0000313" key="2">
    <source>
        <dbReference type="EMBL" id="EJK72148.1"/>
    </source>
</evidence>
<feature type="region of interest" description="Disordered" evidence="1">
    <location>
        <begin position="33"/>
        <end position="68"/>
    </location>
</feature>
<evidence type="ECO:0000256" key="1">
    <source>
        <dbReference type="SAM" id="MobiDB-lite"/>
    </source>
</evidence>
<feature type="compositionally biased region" description="Polar residues" evidence="1">
    <location>
        <begin position="89"/>
        <end position="101"/>
    </location>
</feature>
<feature type="region of interest" description="Disordered" evidence="1">
    <location>
        <begin position="81"/>
        <end position="101"/>
    </location>
</feature>
<evidence type="ECO:0000313" key="3">
    <source>
        <dbReference type="Proteomes" id="UP000266841"/>
    </source>
</evidence>
<dbReference type="AlphaFoldDB" id="K0T0H9"/>
<gene>
    <name evidence="2" type="ORF">THAOC_06350</name>
</gene>